<dbReference type="PANTHER" id="PTHR40448">
    <property type="entry name" value="TWO-COMPONENT SENSOR HISTIDINE KINASE"/>
    <property type="match status" value="1"/>
</dbReference>
<organism evidence="4 5">
    <name type="scientific">Lachnotalea glycerini</name>
    <dbReference type="NCBI Taxonomy" id="1763509"/>
    <lineage>
        <taxon>Bacteria</taxon>
        <taxon>Bacillati</taxon>
        <taxon>Bacillota</taxon>
        <taxon>Clostridia</taxon>
        <taxon>Lachnospirales</taxon>
        <taxon>Lachnospiraceae</taxon>
        <taxon>Lachnotalea</taxon>
    </lineage>
</organism>
<feature type="transmembrane region" description="Helical" evidence="1">
    <location>
        <begin position="6"/>
        <end position="24"/>
    </location>
</feature>
<evidence type="ECO:0000313" key="4">
    <source>
        <dbReference type="EMBL" id="RDY32918.1"/>
    </source>
</evidence>
<dbReference type="AlphaFoldDB" id="A0A255ILN4"/>
<evidence type="ECO:0000313" key="5">
    <source>
        <dbReference type="Proteomes" id="UP000216411"/>
    </source>
</evidence>
<feature type="transmembrane region" description="Helical" evidence="1">
    <location>
        <begin position="159"/>
        <end position="180"/>
    </location>
</feature>
<reference evidence="4" key="3">
    <citation type="submission" date="2018-07" db="EMBL/GenBank/DDBJ databases">
        <authorList>
            <person name="Quirk P.G."/>
            <person name="Krulwich T.A."/>
        </authorList>
    </citation>
    <scope>NUCLEOTIDE SEQUENCE</scope>
    <source>
        <strain evidence="4">CCRI-19302</strain>
    </source>
</reference>
<dbReference type="Proteomes" id="UP000216411">
    <property type="component" value="Unassembled WGS sequence"/>
</dbReference>
<feature type="transmembrane region" description="Helical" evidence="1">
    <location>
        <begin position="192"/>
        <end position="212"/>
    </location>
</feature>
<dbReference type="InterPro" id="IPR032834">
    <property type="entry name" value="NatK-like_C"/>
</dbReference>
<keyword evidence="4" id="KW-0547">Nucleotide-binding</keyword>
<keyword evidence="1" id="KW-0472">Membrane</keyword>
<dbReference type="OrthoDB" id="9813149at2"/>
<keyword evidence="4" id="KW-0067">ATP-binding</keyword>
<keyword evidence="5" id="KW-1185">Reference proteome</keyword>
<evidence type="ECO:0000313" key="6">
    <source>
        <dbReference type="Proteomes" id="UP000247523"/>
    </source>
</evidence>
<dbReference type="Pfam" id="PF14501">
    <property type="entry name" value="HATPase_c_5"/>
    <property type="match status" value="1"/>
</dbReference>
<protein>
    <submittedName>
        <fullName evidence="4">ATP-binding protein</fullName>
    </submittedName>
    <submittedName>
        <fullName evidence="3">GHKL domain-containing protein</fullName>
    </submittedName>
</protein>
<gene>
    <name evidence="3" type="ORF">C8E03_101258</name>
    <name evidence="4" type="ORF">CG710_002985</name>
</gene>
<dbReference type="GO" id="GO:0005524">
    <property type="term" value="F:ATP binding"/>
    <property type="evidence" value="ECO:0007669"/>
    <property type="project" value="UniProtKB-KW"/>
</dbReference>
<dbReference type="EMBL" id="NOKA02000002">
    <property type="protein sequence ID" value="RDY32918.1"/>
    <property type="molecule type" value="Genomic_DNA"/>
</dbReference>
<evidence type="ECO:0000313" key="3">
    <source>
        <dbReference type="EMBL" id="PXV95628.1"/>
    </source>
</evidence>
<dbReference type="SUPFAM" id="SSF55874">
    <property type="entry name" value="ATPase domain of HSP90 chaperone/DNA topoisomerase II/histidine kinase"/>
    <property type="match status" value="1"/>
</dbReference>
<evidence type="ECO:0000256" key="1">
    <source>
        <dbReference type="SAM" id="Phobius"/>
    </source>
</evidence>
<accession>A0A255ILN4</accession>
<dbReference type="CDD" id="cd16935">
    <property type="entry name" value="HATPase_AgrC-ComD-like"/>
    <property type="match status" value="1"/>
</dbReference>
<keyword evidence="1" id="KW-0812">Transmembrane</keyword>
<dbReference type="GO" id="GO:0042802">
    <property type="term" value="F:identical protein binding"/>
    <property type="evidence" value="ECO:0007669"/>
    <property type="project" value="TreeGrafter"/>
</dbReference>
<dbReference type="Proteomes" id="UP000247523">
    <property type="component" value="Unassembled WGS sequence"/>
</dbReference>
<reference evidence="3 6" key="2">
    <citation type="submission" date="2018-05" db="EMBL/GenBank/DDBJ databases">
        <title>Genomic Encyclopedia of Type Strains, Phase IV (KMG-IV): sequencing the most valuable type-strain genomes for metagenomic binning, comparative biology and taxonomic classification.</title>
        <authorList>
            <person name="Goeker M."/>
        </authorList>
    </citation>
    <scope>NUCLEOTIDE SEQUENCE [LARGE SCALE GENOMIC DNA]</scope>
    <source>
        <strain evidence="3 6">DSM 28816</strain>
    </source>
</reference>
<evidence type="ECO:0000259" key="2">
    <source>
        <dbReference type="Pfam" id="PF14501"/>
    </source>
</evidence>
<feature type="domain" description="Sensor histidine kinase NatK-like C-terminal" evidence="2">
    <location>
        <begin position="335"/>
        <end position="431"/>
    </location>
</feature>
<dbReference type="PANTHER" id="PTHR40448:SF1">
    <property type="entry name" value="TWO-COMPONENT SENSOR HISTIDINE KINASE"/>
    <property type="match status" value="1"/>
</dbReference>
<keyword evidence="1" id="KW-1133">Transmembrane helix</keyword>
<feature type="transmembrane region" description="Helical" evidence="1">
    <location>
        <begin position="60"/>
        <end position="80"/>
    </location>
</feature>
<dbReference type="RefSeq" id="WP_094376784.1">
    <property type="nucleotide sequence ID" value="NZ_NOKA02000002.1"/>
</dbReference>
<name>A0A255ILN4_9FIRM</name>
<proteinExistence type="predicted"/>
<dbReference type="InterPro" id="IPR036890">
    <property type="entry name" value="HATPase_C_sf"/>
</dbReference>
<feature type="transmembrane region" description="Helical" evidence="1">
    <location>
        <begin position="87"/>
        <end position="108"/>
    </location>
</feature>
<dbReference type="Gene3D" id="3.30.565.10">
    <property type="entry name" value="Histidine kinase-like ATPase, C-terminal domain"/>
    <property type="match status" value="1"/>
</dbReference>
<reference evidence="4 5" key="1">
    <citation type="journal article" date="2017" name="Genome Announc.">
        <title>Draft Genome Sequence of a Sporulating and Motile Strain of Lachnotalea glycerini Isolated from Water in Quebec City, Canada.</title>
        <authorList>
            <person name="Maheux A.F."/>
            <person name="Boudreau D.K."/>
            <person name="Berube E."/>
            <person name="Boissinot M."/>
            <person name="Raymond F."/>
            <person name="Brodeur S."/>
            <person name="Corbeil J."/>
            <person name="Isabel S."/>
            <person name="Omar R.F."/>
            <person name="Bergeron M.G."/>
        </authorList>
    </citation>
    <scope>NUCLEOTIDE SEQUENCE [LARGE SCALE GENOMIC DNA]</scope>
    <source>
        <strain evidence="4 5">CCRI-19302</strain>
    </source>
</reference>
<comment type="caution">
    <text evidence="4">The sequence shown here is derived from an EMBL/GenBank/DDBJ whole genome shotgun (WGS) entry which is preliminary data.</text>
</comment>
<feature type="transmembrane region" description="Helical" evidence="1">
    <location>
        <begin position="36"/>
        <end position="54"/>
    </location>
</feature>
<dbReference type="EMBL" id="QICS01000001">
    <property type="protein sequence ID" value="PXV95628.1"/>
    <property type="molecule type" value="Genomic_DNA"/>
</dbReference>
<sequence length="437" mass="50154">MELLDKFILFAGCVAEVYMVFDFYNNFFNIRKIVKSQLVIIIISILIITLLFVVNLFGKAYLNLSLFPIILWIYVTILFDTDIGTRLIYLVISISIIVGCEFIFVILLKIPSYFVKQTSFMELTDITWQVLKMKLLTYILFTILKQVSSKSKNKLSGKIFLMYLCVPIASLCILLITYYSGVDFSDNIMIKVMMLICFCFMLIGNVLMFYAFNIYEKEVYNGIQQKSIIMKKDVELKYYIQITEVNEENKRFIHNSSNYLKVIGELAKAYKIENILEIVKELNIELENNEMKIYSGTPVLNAILSAKGLWAKKQSISFDVYVEPVIHLGNVTDSDLITILGNLLDNAIRAAASCENNKSVKVRIFMQNEGNFCVIKITNRFTGKLCKTEGGFLTTKEERGIHGIGLKSVESIVKKYNGYLNCFIEDKEFQAIVFLSL</sequence>